<keyword evidence="4" id="KW-0679">Respiratory chain</keyword>
<reference evidence="13 15" key="1">
    <citation type="submission" date="2017-05" db="EMBL/GenBank/DDBJ databases">
        <title>Draft genome sequence of Elsinoe australis.</title>
        <authorList>
            <person name="Cheng Q."/>
        </authorList>
    </citation>
    <scope>NUCLEOTIDE SEQUENCE [LARGE SCALE GENOMIC DNA]</scope>
    <source>
        <strain evidence="13 15">NL1</strain>
    </source>
</reference>
<dbReference type="AlphaFoldDB" id="A0A2P7Z3C4"/>
<dbReference type="GO" id="GO:0006122">
    <property type="term" value="P:mitochondrial electron transport, ubiquinol to cytochrome c"/>
    <property type="evidence" value="ECO:0007669"/>
    <property type="project" value="InterPro"/>
</dbReference>
<evidence type="ECO:0000313" key="16">
    <source>
        <dbReference type="Proteomes" id="UP000308133"/>
    </source>
</evidence>
<keyword evidence="15" id="KW-1185">Reference proteome</keyword>
<sequence>MGWFDYVSDLMSSVTIQSAEADIQDDMHSASGDFNSSKDQKGDIGTAQHERGSAVKGGVSTNTPHAGTNEESESEKEANKDAANVKAGESDPGHKPGSEGGKEAAGQVGSGSAGPHGGPVGKGDDDEEEGGDEEEAEEEEEEEEEEPEDPMPKIQEQCEKTAACAPLKHHYDECAERVTRQHEENGKADEDCVEEFFHLMHCTSQCAAPKLFKQLR</sequence>
<feature type="compositionally biased region" description="Gly residues" evidence="11">
    <location>
        <begin position="108"/>
        <end position="121"/>
    </location>
</feature>
<name>A0A2P7Z3C4_9PEZI</name>
<evidence type="ECO:0000256" key="6">
    <source>
        <dbReference type="ARBA" id="ARBA00022982"/>
    </source>
</evidence>
<feature type="compositionally biased region" description="Basic and acidic residues" evidence="11">
    <location>
        <begin position="88"/>
        <end position="102"/>
    </location>
</feature>
<dbReference type="FunFam" id="1.10.287.20:FF:000003">
    <property type="entry name" value="Cytochrome b-c1 complex subunit 6"/>
    <property type="match status" value="1"/>
</dbReference>
<evidence type="ECO:0000256" key="11">
    <source>
        <dbReference type="SAM" id="MobiDB-lite"/>
    </source>
</evidence>
<dbReference type="InterPro" id="IPR036811">
    <property type="entry name" value="Ubol_cytC_Rdtase_hinge_dom_sf"/>
</dbReference>
<feature type="compositionally biased region" description="Basic and acidic residues" evidence="11">
    <location>
        <begin position="36"/>
        <end position="53"/>
    </location>
</feature>
<gene>
    <name evidence="13" type="ORF">B9Z65_5637</name>
    <name evidence="14" type="ORF">C1H76_1035</name>
</gene>
<dbReference type="InterPro" id="IPR003422">
    <property type="entry name" value="Cyt_b-c1_6"/>
</dbReference>
<organism evidence="13 15">
    <name type="scientific">Elsinoe australis</name>
    <dbReference type="NCBI Taxonomy" id="40998"/>
    <lineage>
        <taxon>Eukaryota</taxon>
        <taxon>Fungi</taxon>
        <taxon>Dikarya</taxon>
        <taxon>Ascomycota</taxon>
        <taxon>Pezizomycotina</taxon>
        <taxon>Dothideomycetes</taxon>
        <taxon>Dothideomycetidae</taxon>
        <taxon>Myriangiales</taxon>
        <taxon>Elsinoaceae</taxon>
        <taxon>Elsinoe</taxon>
    </lineage>
</organism>
<dbReference type="PANTHER" id="PTHR15336:SF0">
    <property type="entry name" value="CYTOCHROME B-C1 COMPLEX SUBUNIT 6, MITOCHONDRIAL"/>
    <property type="match status" value="1"/>
</dbReference>
<dbReference type="EMBL" id="NHZQ01000334">
    <property type="protein sequence ID" value="PSK42715.1"/>
    <property type="molecule type" value="Genomic_DNA"/>
</dbReference>
<evidence type="ECO:0000256" key="3">
    <source>
        <dbReference type="ARBA" id="ARBA00022448"/>
    </source>
</evidence>
<dbReference type="PANTHER" id="PTHR15336">
    <property type="entry name" value="UBIQUINOL-CYTOCHROME C REDUCTASE COMPLEX 7.8 KDA PROTEIN"/>
    <property type="match status" value="1"/>
</dbReference>
<evidence type="ECO:0000256" key="5">
    <source>
        <dbReference type="ARBA" id="ARBA00022792"/>
    </source>
</evidence>
<protein>
    <recommendedName>
        <fullName evidence="9">Cytochrome b-c1 complex subunit 6, mitochondrial</fullName>
    </recommendedName>
    <alternativeName>
        <fullName evidence="10">Complex III subunit 6</fullName>
    </alternativeName>
</protein>
<dbReference type="Proteomes" id="UP000243723">
    <property type="component" value="Unassembled WGS sequence"/>
</dbReference>
<feature type="compositionally biased region" description="Acidic residues" evidence="11">
    <location>
        <begin position="124"/>
        <end position="149"/>
    </location>
</feature>
<feature type="region of interest" description="Disordered" evidence="11">
    <location>
        <begin position="22"/>
        <end position="158"/>
    </location>
</feature>
<evidence type="ECO:0000256" key="4">
    <source>
        <dbReference type="ARBA" id="ARBA00022660"/>
    </source>
</evidence>
<proteinExistence type="inferred from homology"/>
<evidence type="ECO:0000259" key="12">
    <source>
        <dbReference type="Pfam" id="PF02320"/>
    </source>
</evidence>
<keyword evidence="3" id="KW-0813">Transport</keyword>
<dbReference type="EMBL" id="PTQR01000011">
    <property type="protein sequence ID" value="TKX26879.1"/>
    <property type="molecule type" value="Genomic_DNA"/>
</dbReference>
<evidence type="ECO:0000256" key="8">
    <source>
        <dbReference type="ARBA" id="ARBA00023136"/>
    </source>
</evidence>
<evidence type="ECO:0000313" key="13">
    <source>
        <dbReference type="EMBL" id="PSK42715.1"/>
    </source>
</evidence>
<comment type="caution">
    <text evidence="13">The sequence shown here is derived from an EMBL/GenBank/DDBJ whole genome shotgun (WGS) entry which is preliminary data.</text>
</comment>
<evidence type="ECO:0000256" key="10">
    <source>
        <dbReference type="ARBA" id="ARBA00044246"/>
    </source>
</evidence>
<evidence type="ECO:0000313" key="14">
    <source>
        <dbReference type="EMBL" id="TKX26879.1"/>
    </source>
</evidence>
<keyword evidence="8" id="KW-0472">Membrane</keyword>
<evidence type="ECO:0000256" key="1">
    <source>
        <dbReference type="ARBA" id="ARBA00004137"/>
    </source>
</evidence>
<comment type="similarity">
    <text evidence="2">Belongs to the UQCRH/QCR6 family.</text>
</comment>
<accession>A0A2P7Z3C4</accession>
<evidence type="ECO:0000256" key="2">
    <source>
        <dbReference type="ARBA" id="ARBA00006498"/>
    </source>
</evidence>
<evidence type="ECO:0000256" key="7">
    <source>
        <dbReference type="ARBA" id="ARBA00023128"/>
    </source>
</evidence>
<dbReference type="Proteomes" id="UP000308133">
    <property type="component" value="Unassembled WGS sequence"/>
</dbReference>
<dbReference type="Gene3D" id="1.10.287.20">
    <property type="entry name" value="Ubiquinol-cytochrome C reductase hinge domain"/>
    <property type="match status" value="1"/>
</dbReference>
<comment type="subcellular location">
    <subcellularLocation>
        <location evidence="1">Mitochondrion inner membrane</location>
        <topology evidence="1">Peripheral membrane protein</topology>
        <orientation evidence="1">Intermembrane side</orientation>
    </subcellularLocation>
</comment>
<dbReference type="OrthoDB" id="405848at2759"/>
<dbReference type="SUPFAM" id="SSF81531">
    <property type="entry name" value="Non-heme 11 kDa protein of cytochrome bc1 complex (Ubiquinol-cytochrome c reductase)"/>
    <property type="match status" value="1"/>
</dbReference>
<dbReference type="InterPro" id="IPR023184">
    <property type="entry name" value="Ubol_cytC_Rdtase_hinge_dom"/>
</dbReference>
<evidence type="ECO:0000256" key="9">
    <source>
        <dbReference type="ARBA" id="ARBA00044155"/>
    </source>
</evidence>
<evidence type="ECO:0000313" key="15">
    <source>
        <dbReference type="Proteomes" id="UP000243723"/>
    </source>
</evidence>
<keyword evidence="6" id="KW-0249">Electron transport</keyword>
<dbReference type="GO" id="GO:0005743">
    <property type="term" value="C:mitochondrial inner membrane"/>
    <property type="evidence" value="ECO:0007669"/>
    <property type="project" value="UniProtKB-SubCell"/>
</dbReference>
<feature type="domain" description="Ubiquinol-cytochrome C reductase hinge" evidence="12">
    <location>
        <begin position="149"/>
        <end position="216"/>
    </location>
</feature>
<keyword evidence="7" id="KW-0496">Mitochondrion</keyword>
<keyword evidence="5" id="KW-0999">Mitochondrion inner membrane</keyword>
<dbReference type="Pfam" id="PF02320">
    <property type="entry name" value="UCR_hinge"/>
    <property type="match status" value="1"/>
</dbReference>
<reference evidence="14 16" key="2">
    <citation type="submission" date="2018-02" db="EMBL/GenBank/DDBJ databases">
        <title>Draft genome sequences of Elsinoe sp., causing black scab on jojoba.</title>
        <authorList>
            <person name="Stodart B."/>
            <person name="Jeffress S."/>
            <person name="Ash G."/>
            <person name="Arun Chinnappa K."/>
        </authorList>
    </citation>
    <scope>NUCLEOTIDE SEQUENCE [LARGE SCALE GENOMIC DNA]</scope>
    <source>
        <strain evidence="14 16">Hillstone_2</strain>
    </source>
</reference>
<dbReference type="STRING" id="40998.A0A2P7Z3C4"/>